<organism evidence="1">
    <name type="scientific">Microvirga ossetica</name>
    <dbReference type="NCBI Taxonomy" id="1882682"/>
    <lineage>
        <taxon>Bacteria</taxon>
        <taxon>Pseudomonadati</taxon>
        <taxon>Pseudomonadota</taxon>
        <taxon>Alphaproteobacteria</taxon>
        <taxon>Hyphomicrobiales</taxon>
        <taxon>Methylobacteriaceae</taxon>
        <taxon>Microvirga</taxon>
    </lineage>
</organism>
<dbReference type="Gene3D" id="3.40.50.2300">
    <property type="match status" value="2"/>
</dbReference>
<dbReference type="RefSeq" id="WP_099515966.1">
    <property type="nucleotide sequence ID" value="NZ_CP016620.1"/>
</dbReference>
<accession>A0A1B2EYX1</accession>
<name>A0A1B2EYX1_9HYPH</name>
<dbReference type="CDD" id="cd06325">
    <property type="entry name" value="PBP1_ABC_unchar_transporter"/>
    <property type="match status" value="1"/>
</dbReference>
<geneLocation type="plasmid" evidence="1">
    <name>unnamed4</name>
</geneLocation>
<dbReference type="Pfam" id="PF04392">
    <property type="entry name" value="ABC_sub_bind"/>
    <property type="match status" value="1"/>
</dbReference>
<dbReference type="KEGG" id="moc:BB934_44050"/>
<reference evidence="1" key="1">
    <citation type="submission" date="2016-07" db="EMBL/GenBank/DDBJ databases">
        <title>Microvirga ossetica sp. nov. a new species of rhizobia isolated from root nodules of the legume species Vicia alpestris Steven originated from North Ossetia region in the Caucasus.</title>
        <authorList>
            <person name="Safronova V.I."/>
            <person name="Kuznetsova I.G."/>
            <person name="Sazanova A.L."/>
            <person name="Belimov A."/>
            <person name="Andronov E."/>
            <person name="Osledkin Y.S."/>
            <person name="Onishchuk O.P."/>
            <person name="Kurchak O.N."/>
            <person name="Shaposhnikov A.I."/>
            <person name="Willems A."/>
            <person name="Tikhonovich I.A."/>
        </authorList>
    </citation>
    <scope>NUCLEOTIDE SEQUENCE [LARGE SCALE GENOMIC DNA]</scope>
    <source>
        <strain evidence="1">V5/3M</strain>
        <plasmid evidence="1">unnamed4</plasmid>
    </source>
</reference>
<dbReference type="EMBL" id="CP016620">
    <property type="protein sequence ID" value="ANY85171.1"/>
    <property type="molecule type" value="Genomic_DNA"/>
</dbReference>
<evidence type="ECO:0000313" key="1">
    <source>
        <dbReference type="EMBL" id="ANY85171.1"/>
    </source>
</evidence>
<dbReference type="AlphaFoldDB" id="A0A1B2EYX1"/>
<sequence>MRRRDLVQLLCASALLRPTQPAAQVSGRIRRIGWVETWTLLARNDWGEVAEHLQPLGWRRGSNVRVEMHVATTPAQLSMLAKEAVVAHPDLIVTNGTPATLAVLAETRSIPVLFFEIADPVGNGIVGNLSRPSGNVTGFTTFEPSLGGKWLQLLTEVDPRVQRAAILFNPETARNRASPFVREFEAVAASLSIEPILAFAQDASGIEPVIATLAAEPGGALLVLPDVFTFSQRRLIIDLAEQYRVPAIYGTRYMAATGGLLAYGPTTEGLYRGIASYMDRILRGANPGELPIQAPTRYALVVNLGTAKALGLTVPPSLLAAADEVIE</sequence>
<dbReference type="PANTHER" id="PTHR35271:SF1">
    <property type="entry name" value="ABC TRANSPORTER, SUBSTRATE-BINDING LIPOPROTEIN"/>
    <property type="match status" value="1"/>
</dbReference>
<dbReference type="InterPro" id="IPR007487">
    <property type="entry name" value="ABC_transpt-TYRBP-like"/>
</dbReference>
<evidence type="ECO:0008006" key="2">
    <source>
        <dbReference type="Google" id="ProtNLM"/>
    </source>
</evidence>
<keyword evidence="1" id="KW-0614">Plasmid</keyword>
<gene>
    <name evidence="1" type="ORF">BB934_44050</name>
</gene>
<proteinExistence type="predicted"/>
<protein>
    <recommendedName>
        <fullName evidence="2">ABC transporter substrate-binding protein</fullName>
    </recommendedName>
</protein>
<dbReference type="PANTHER" id="PTHR35271">
    <property type="entry name" value="ABC TRANSPORTER, SUBSTRATE-BINDING LIPOPROTEIN-RELATED"/>
    <property type="match status" value="1"/>
</dbReference>
<dbReference type="OrthoDB" id="1680494at2"/>